<keyword evidence="2" id="KW-1185">Reference proteome</keyword>
<dbReference type="Pfam" id="PF05069">
    <property type="entry name" value="Phage_tail_S"/>
    <property type="match status" value="1"/>
</dbReference>
<accession>A0A386HR23</accession>
<name>A0A386HR23_9BACT</name>
<sequence>MNPNEFNNSLSAAQAKLRNYTNYVFPVRAGNLALLFISGNFYHQGWRGANGIEPWKKLENKRPGKILIKSGRLMRGNYYTTSPGVARVRNDTPYARVHNSGFYGTVSVRASQRKKFKVKGVDTGRLTIKGKHAIKNVHEVSNTTDVRAHTRKMNMPQRQFMPTSMSDSAQFANVIRGEIQRELKSIFPQKL</sequence>
<reference evidence="1 2" key="1">
    <citation type="submission" date="2018-09" db="EMBL/GenBank/DDBJ databases">
        <title>Arachidicoccus sp. nov., a bacterium isolated from soil.</title>
        <authorList>
            <person name="Weon H.-Y."/>
            <person name="Kwon S.-W."/>
            <person name="Lee S.A."/>
        </authorList>
    </citation>
    <scope>NUCLEOTIDE SEQUENCE [LARGE SCALE GENOMIC DNA]</scope>
    <source>
        <strain evidence="1 2">KIS59-12</strain>
    </source>
</reference>
<protein>
    <recommendedName>
        <fullName evidence="3">Phage morphogenesis protein</fullName>
    </recommendedName>
</protein>
<dbReference type="AlphaFoldDB" id="A0A386HR23"/>
<dbReference type="OrthoDB" id="964176at2"/>
<evidence type="ECO:0000313" key="1">
    <source>
        <dbReference type="EMBL" id="AYD48213.1"/>
    </source>
</evidence>
<dbReference type="KEGG" id="ark:D6B99_11755"/>
<evidence type="ECO:0000313" key="2">
    <source>
        <dbReference type="Proteomes" id="UP000266118"/>
    </source>
</evidence>
<gene>
    <name evidence="1" type="ORF">D6B99_11755</name>
</gene>
<dbReference type="EMBL" id="CP032489">
    <property type="protein sequence ID" value="AYD48213.1"/>
    <property type="molecule type" value="Genomic_DNA"/>
</dbReference>
<proteinExistence type="predicted"/>
<dbReference type="Proteomes" id="UP000266118">
    <property type="component" value="Chromosome"/>
</dbReference>
<dbReference type="RefSeq" id="WP_119988631.1">
    <property type="nucleotide sequence ID" value="NZ_CP032489.1"/>
</dbReference>
<dbReference type="InterPro" id="IPR006522">
    <property type="entry name" value="Phage_virion_morphogenesis"/>
</dbReference>
<evidence type="ECO:0008006" key="3">
    <source>
        <dbReference type="Google" id="ProtNLM"/>
    </source>
</evidence>
<organism evidence="1 2">
    <name type="scientific">Arachidicoccus soli</name>
    <dbReference type="NCBI Taxonomy" id="2341117"/>
    <lineage>
        <taxon>Bacteria</taxon>
        <taxon>Pseudomonadati</taxon>
        <taxon>Bacteroidota</taxon>
        <taxon>Chitinophagia</taxon>
        <taxon>Chitinophagales</taxon>
        <taxon>Chitinophagaceae</taxon>
        <taxon>Arachidicoccus</taxon>
    </lineage>
</organism>